<dbReference type="InterPro" id="IPR015683">
    <property type="entry name" value="Ionotropic_Glu_rcpt"/>
</dbReference>
<evidence type="ECO:0000256" key="6">
    <source>
        <dbReference type="ARBA" id="ARBA00022989"/>
    </source>
</evidence>
<dbReference type="GO" id="GO:0016020">
    <property type="term" value="C:membrane"/>
    <property type="evidence" value="ECO:0007669"/>
    <property type="project" value="UniProtKB-SubCell"/>
</dbReference>
<evidence type="ECO:0000256" key="5">
    <source>
        <dbReference type="ARBA" id="ARBA00022729"/>
    </source>
</evidence>
<keyword evidence="8 13" id="KW-0472">Membrane</keyword>
<dbReference type="EMBL" id="JAWXYG010000011">
    <property type="protein sequence ID" value="KAK4259687.1"/>
    <property type="molecule type" value="Genomic_DNA"/>
</dbReference>
<reference evidence="18" key="1">
    <citation type="submission" date="2023-10" db="EMBL/GenBank/DDBJ databases">
        <title>Chromosome-level genome of the transformable northern wattle, Acacia crassicarpa.</title>
        <authorList>
            <person name="Massaro I."/>
            <person name="Sinha N.R."/>
            <person name="Poethig S."/>
            <person name="Leichty A.R."/>
        </authorList>
    </citation>
    <scope>NUCLEOTIDE SEQUENCE</scope>
    <source>
        <strain evidence="18">Acra3RX</strain>
        <tissue evidence="18">Leaf</tissue>
    </source>
</reference>
<evidence type="ECO:0000256" key="7">
    <source>
        <dbReference type="ARBA" id="ARBA00023065"/>
    </source>
</evidence>
<keyword evidence="19" id="KW-1185">Reference proteome</keyword>
<evidence type="ECO:0000256" key="13">
    <source>
        <dbReference type="SAM" id="Phobius"/>
    </source>
</evidence>
<evidence type="ECO:0000313" key="19">
    <source>
        <dbReference type="Proteomes" id="UP001293593"/>
    </source>
</evidence>
<keyword evidence="3" id="KW-0813">Transport</keyword>
<dbReference type="SUPFAM" id="SSF53822">
    <property type="entry name" value="Periplasmic binding protein-like I"/>
    <property type="match status" value="1"/>
</dbReference>
<proteinExistence type="inferred from homology"/>
<dbReference type="FunFam" id="3.40.50.2300:FF:000188">
    <property type="entry name" value="Glutamate receptor"/>
    <property type="match status" value="1"/>
</dbReference>
<evidence type="ECO:0000313" key="18">
    <source>
        <dbReference type="EMBL" id="KAK4259687.1"/>
    </source>
</evidence>
<feature type="domain" description="Ionotropic glutamate receptor C-terminal" evidence="15">
    <location>
        <begin position="571"/>
        <end position="688"/>
    </location>
</feature>
<keyword evidence="10" id="KW-0325">Glycoprotein</keyword>
<keyword evidence="7" id="KW-0406">Ion transport</keyword>
<feature type="transmembrane region" description="Helical" evidence="13">
    <location>
        <begin position="572"/>
        <end position="592"/>
    </location>
</feature>
<evidence type="ECO:0008006" key="20">
    <source>
        <dbReference type="Google" id="ProtNLM"/>
    </source>
</evidence>
<keyword evidence="5 14" id="KW-0732">Signal</keyword>
<keyword evidence="4 13" id="KW-0812">Transmembrane</keyword>
<comment type="similarity">
    <text evidence="2">Belongs to the glutamate-gated ion channel (TC 1.A.10.1) family.</text>
</comment>
<dbReference type="Gene3D" id="3.40.190.10">
    <property type="entry name" value="Periplasmic binding protein-like II"/>
    <property type="match status" value="1"/>
</dbReference>
<dbReference type="Pfam" id="PF00060">
    <property type="entry name" value="Lig_chan"/>
    <property type="match status" value="1"/>
</dbReference>
<dbReference type="PANTHER" id="PTHR18966">
    <property type="entry name" value="IONOTROPIC GLUTAMATE RECEPTOR"/>
    <property type="match status" value="1"/>
</dbReference>
<dbReference type="Pfam" id="PF01094">
    <property type="entry name" value="ANF_receptor"/>
    <property type="match status" value="1"/>
</dbReference>
<evidence type="ECO:0000256" key="2">
    <source>
        <dbReference type="ARBA" id="ARBA00008685"/>
    </source>
</evidence>
<evidence type="ECO:0000256" key="12">
    <source>
        <dbReference type="ARBA" id="ARBA00023303"/>
    </source>
</evidence>
<feature type="domain" description="Receptor ligand binding region" evidence="17">
    <location>
        <begin position="55"/>
        <end position="389"/>
    </location>
</feature>
<name>A0AAE1MAB0_9FABA</name>
<evidence type="ECO:0000256" key="14">
    <source>
        <dbReference type="SAM" id="SignalP"/>
    </source>
</evidence>
<dbReference type="InterPro" id="IPR028082">
    <property type="entry name" value="Peripla_BP_I"/>
</dbReference>
<feature type="transmembrane region" description="Helical" evidence="13">
    <location>
        <begin position="634"/>
        <end position="653"/>
    </location>
</feature>
<keyword evidence="9" id="KW-0675">Receptor</keyword>
<dbReference type="AlphaFoldDB" id="A0AAE1MAB0"/>
<dbReference type="SUPFAM" id="SSF53850">
    <property type="entry name" value="Periplasmic binding protein-like II"/>
    <property type="match status" value="1"/>
</dbReference>
<evidence type="ECO:0000256" key="1">
    <source>
        <dbReference type="ARBA" id="ARBA00004141"/>
    </source>
</evidence>
<dbReference type="InterPro" id="IPR001828">
    <property type="entry name" value="ANF_lig-bd_rcpt"/>
</dbReference>
<evidence type="ECO:0000259" key="16">
    <source>
        <dbReference type="Pfam" id="PF00497"/>
    </source>
</evidence>
<evidence type="ECO:0000256" key="3">
    <source>
        <dbReference type="ARBA" id="ARBA00022448"/>
    </source>
</evidence>
<feature type="chain" id="PRO_5042264390" description="Glutamate receptor" evidence="14">
    <location>
        <begin position="31"/>
        <end position="764"/>
    </location>
</feature>
<dbReference type="Gene3D" id="3.40.50.2300">
    <property type="match status" value="2"/>
</dbReference>
<organism evidence="18 19">
    <name type="scientific">Acacia crassicarpa</name>
    <name type="common">northern wattle</name>
    <dbReference type="NCBI Taxonomy" id="499986"/>
    <lineage>
        <taxon>Eukaryota</taxon>
        <taxon>Viridiplantae</taxon>
        <taxon>Streptophyta</taxon>
        <taxon>Embryophyta</taxon>
        <taxon>Tracheophyta</taxon>
        <taxon>Spermatophyta</taxon>
        <taxon>Magnoliopsida</taxon>
        <taxon>eudicotyledons</taxon>
        <taxon>Gunneridae</taxon>
        <taxon>Pentapetalae</taxon>
        <taxon>rosids</taxon>
        <taxon>fabids</taxon>
        <taxon>Fabales</taxon>
        <taxon>Fabaceae</taxon>
        <taxon>Caesalpinioideae</taxon>
        <taxon>mimosoid clade</taxon>
        <taxon>Acacieae</taxon>
        <taxon>Acacia</taxon>
    </lineage>
</organism>
<dbReference type="FunFam" id="1.10.287.70:FF:000037">
    <property type="entry name" value="Glutamate receptor"/>
    <property type="match status" value="1"/>
</dbReference>
<evidence type="ECO:0000259" key="17">
    <source>
        <dbReference type="Pfam" id="PF01094"/>
    </source>
</evidence>
<gene>
    <name evidence="18" type="ORF">QN277_005995</name>
</gene>
<dbReference type="Proteomes" id="UP001293593">
    <property type="component" value="Unassembled WGS sequence"/>
</dbReference>
<keyword evidence="12" id="KW-0407">Ion channel</keyword>
<protein>
    <recommendedName>
        <fullName evidence="20">Glutamate receptor</fullName>
    </recommendedName>
</protein>
<dbReference type="GO" id="GO:0015276">
    <property type="term" value="F:ligand-gated monoatomic ion channel activity"/>
    <property type="evidence" value="ECO:0007669"/>
    <property type="project" value="InterPro"/>
</dbReference>
<comment type="caution">
    <text evidence="18">The sequence shown here is derived from an EMBL/GenBank/DDBJ whole genome shotgun (WGS) entry which is preliminary data.</text>
</comment>
<sequence>MNSDRSLLLLFAAFGSIILLLINCFPGASADNSNNGINIDVGAIIDFNSQVGKQQKEAMEIAAQSFNNYSNNLNISLHFRNSLRNPLQAASAAEQLINETKVKAIIGMETWEEAVFVAELGDKAQVPVISFSSPSISSPPSSIPFRWPFLVQMAKNQTANINCIADIVHAYGWQKVIAIYEDDSYSTDSSGRLALLSEALLKTNSQIERRLVLPPFSSLSDPKGFVLDELIEILLSAKSRVFIVLKASLPMVTHLFREAKKLGFLGKNSVWIVNEDIADLLDSANESVLSSMEGIIGIKSYYSTTSSDYTKFIEKLQNQSHPSAAFYALQAYDSITMVGKALQKMNGTNNSRLFFKKMLSSNFTGLTGDIRFKEGHLSQTPILRVINVVNNKYTELDFWVPNLKFFKSLQDIEKGSDVARNILNGPVVWPGGLTTLNNNDNVPLGWNIPSEKNPLKVRIPLKPAFENFVKEESQGKYVGLCIEIFEIIQELLKDKYSGLPYEYRPFDNVSYDEVLQNFADLEDDAIVGDVTILEARSKNVSFTQPYSESGLSLILPAEREGTTFLFAKPFSWQMWLATGAIFFYTTLAIWFLEHPLNPSFKGSWKNQLSNTSWFAFSSLFFAHGGKVYSNSARVVVAVWLFLVFVLTSSYTASLSSMLTVQRMNTGRGVEWLKENKLTVGCDNSSQFVRNYLLDVYDFPEEQILSLDGEPDFVANFKSKRISALFLESPYEKVFLNKYCNQYTATAAGLLEFKLSSPSRSYVEI</sequence>
<dbReference type="InterPro" id="IPR044440">
    <property type="entry name" value="GABAb_receptor_plant_PBP1"/>
</dbReference>
<feature type="domain" description="Solute-binding protein family 3/N-terminal" evidence="16">
    <location>
        <begin position="463"/>
        <end position="560"/>
    </location>
</feature>
<dbReference type="Pfam" id="PF00497">
    <property type="entry name" value="SBP_bac_3"/>
    <property type="match status" value="1"/>
</dbReference>
<evidence type="ECO:0000256" key="9">
    <source>
        <dbReference type="ARBA" id="ARBA00023170"/>
    </source>
</evidence>
<dbReference type="Gene3D" id="1.10.287.70">
    <property type="match status" value="1"/>
</dbReference>
<feature type="signal peptide" evidence="14">
    <location>
        <begin position="1"/>
        <end position="30"/>
    </location>
</feature>
<evidence type="ECO:0000256" key="10">
    <source>
        <dbReference type="ARBA" id="ARBA00023180"/>
    </source>
</evidence>
<dbReference type="InterPro" id="IPR001638">
    <property type="entry name" value="Solute-binding_3/MltF_N"/>
</dbReference>
<dbReference type="CDD" id="cd19990">
    <property type="entry name" value="PBP1_GABAb_receptor_plant"/>
    <property type="match status" value="1"/>
</dbReference>
<keyword evidence="6 13" id="KW-1133">Transmembrane helix</keyword>
<evidence type="ECO:0000256" key="8">
    <source>
        <dbReference type="ARBA" id="ARBA00023136"/>
    </source>
</evidence>
<dbReference type="InterPro" id="IPR001320">
    <property type="entry name" value="Iontro_rcpt_C"/>
</dbReference>
<evidence type="ECO:0000256" key="11">
    <source>
        <dbReference type="ARBA" id="ARBA00023286"/>
    </source>
</evidence>
<accession>A0AAE1MAB0</accession>
<keyword evidence="11" id="KW-1071">Ligand-gated ion channel</keyword>
<comment type="subcellular location">
    <subcellularLocation>
        <location evidence="1">Membrane</location>
        <topology evidence="1">Multi-pass membrane protein</topology>
    </subcellularLocation>
</comment>
<evidence type="ECO:0000256" key="4">
    <source>
        <dbReference type="ARBA" id="ARBA00022692"/>
    </source>
</evidence>
<evidence type="ECO:0000259" key="15">
    <source>
        <dbReference type="Pfam" id="PF00060"/>
    </source>
</evidence>